<dbReference type="Gene3D" id="3.30.420.40">
    <property type="match status" value="2"/>
</dbReference>
<keyword evidence="6" id="KW-0418">Kinase</keyword>
<evidence type="ECO:0000256" key="4">
    <source>
        <dbReference type="ARBA" id="ARBA00022679"/>
    </source>
</evidence>
<dbReference type="InterPro" id="IPR049874">
    <property type="entry name" value="ROK_cs"/>
</dbReference>
<proteinExistence type="inferred from homology"/>
<keyword evidence="10" id="KW-1185">Reference proteome</keyword>
<dbReference type="InterPro" id="IPR000600">
    <property type="entry name" value="ROK"/>
</dbReference>
<dbReference type="PROSITE" id="PS01125">
    <property type="entry name" value="ROK"/>
    <property type="match status" value="1"/>
</dbReference>
<dbReference type="InterPro" id="IPR043129">
    <property type="entry name" value="ATPase_NBD"/>
</dbReference>
<reference evidence="9 10" key="1">
    <citation type="submission" date="2023-07" db="EMBL/GenBank/DDBJ databases">
        <title>Genomic Encyclopedia of Type Strains, Phase IV (KMG-IV): sequencing the most valuable type-strain genomes for metagenomic binning, comparative biology and taxonomic classification.</title>
        <authorList>
            <person name="Goeker M."/>
        </authorList>
    </citation>
    <scope>NUCLEOTIDE SEQUENCE [LARGE SCALE GENOMIC DNA]</scope>
    <source>
        <strain evidence="9 10">DSM 17740</strain>
    </source>
</reference>
<keyword evidence="4 9" id="KW-0808">Transferase</keyword>
<evidence type="ECO:0000256" key="1">
    <source>
        <dbReference type="ARBA" id="ARBA00006479"/>
    </source>
</evidence>
<dbReference type="RefSeq" id="WP_307341838.1">
    <property type="nucleotide sequence ID" value="NZ_JAUSUQ010000013.1"/>
</dbReference>
<comment type="caution">
    <text evidence="9">The sequence shown here is derived from an EMBL/GenBank/DDBJ whole genome shotgun (WGS) entry which is preliminary data.</text>
</comment>
<name>A0ABU0CVA2_9BACI</name>
<dbReference type="GO" id="GO:0004340">
    <property type="term" value="F:glucokinase activity"/>
    <property type="evidence" value="ECO:0007669"/>
    <property type="project" value="UniProtKB-EC"/>
</dbReference>
<sequence length="326" mass="33831">MTAHTHYYFGLDLGGTSIKGAVVSEQGDIVYKTTQPTAVGNGDAVVQQMEDMLNEALRSLQTDRSRIKGVGIGAPAFMDLTSGFVYEAVNLGWKNYPLKERLESLLNMPVVVDNDANTAALGEMWQGAGQGETELLCITLGTGLGAGVIVHGDIYHGARGSAGEMGHVTVVPQGGHPCNCGKTGCLETIASATGIVRLATEALQSAGPSVAETSVLGPVCRSAGRLTARHVAEAAQKGDQLAQGVLNKVGYYLGLALANYAVSFNPAKIVIGGGVSQAGDVLFSPIRETYKTFALTHLTGEIEIVPATLGNDAGVIGAAWLVHARL</sequence>
<evidence type="ECO:0000256" key="7">
    <source>
        <dbReference type="ARBA" id="ARBA00022840"/>
    </source>
</evidence>
<evidence type="ECO:0000313" key="9">
    <source>
        <dbReference type="EMBL" id="MDQ0340359.1"/>
    </source>
</evidence>
<dbReference type="Proteomes" id="UP001232445">
    <property type="component" value="Unassembled WGS sequence"/>
</dbReference>
<evidence type="ECO:0000256" key="6">
    <source>
        <dbReference type="ARBA" id="ARBA00022777"/>
    </source>
</evidence>
<evidence type="ECO:0000256" key="3">
    <source>
        <dbReference type="ARBA" id="ARBA00014701"/>
    </source>
</evidence>
<dbReference type="SUPFAM" id="SSF53067">
    <property type="entry name" value="Actin-like ATPase domain"/>
    <property type="match status" value="1"/>
</dbReference>
<evidence type="ECO:0000256" key="5">
    <source>
        <dbReference type="ARBA" id="ARBA00022741"/>
    </source>
</evidence>
<dbReference type="PANTHER" id="PTHR18964:SF149">
    <property type="entry name" value="BIFUNCTIONAL UDP-N-ACETYLGLUCOSAMINE 2-EPIMERASE_N-ACETYLMANNOSAMINE KINASE"/>
    <property type="match status" value="1"/>
</dbReference>
<evidence type="ECO:0000256" key="2">
    <source>
        <dbReference type="ARBA" id="ARBA00012323"/>
    </source>
</evidence>
<dbReference type="EMBL" id="JAUSUQ010000013">
    <property type="protein sequence ID" value="MDQ0340359.1"/>
    <property type="molecule type" value="Genomic_DNA"/>
</dbReference>
<evidence type="ECO:0000313" key="10">
    <source>
        <dbReference type="Proteomes" id="UP001232445"/>
    </source>
</evidence>
<dbReference type="Pfam" id="PF00480">
    <property type="entry name" value="ROK"/>
    <property type="match status" value="1"/>
</dbReference>
<comment type="similarity">
    <text evidence="1">Belongs to the ROK (NagC/XylR) family.</text>
</comment>
<dbReference type="EC" id="2.7.1.2" evidence="2"/>
<keyword evidence="5" id="KW-0547">Nucleotide-binding</keyword>
<gene>
    <name evidence="9" type="ORF">J2S00_003168</name>
</gene>
<accession>A0ABU0CVA2</accession>
<dbReference type="PANTHER" id="PTHR18964">
    <property type="entry name" value="ROK (REPRESSOR, ORF, KINASE) FAMILY"/>
    <property type="match status" value="1"/>
</dbReference>
<protein>
    <recommendedName>
        <fullName evidence="3">Glucokinase</fullName>
        <ecNumber evidence="2">2.7.1.2</ecNumber>
    </recommendedName>
    <alternativeName>
        <fullName evidence="8">Glucose kinase</fullName>
    </alternativeName>
</protein>
<dbReference type="NCBIfam" id="TIGR00744">
    <property type="entry name" value="ROK_glcA_fam"/>
    <property type="match status" value="1"/>
</dbReference>
<dbReference type="InterPro" id="IPR004654">
    <property type="entry name" value="ROK_glcA"/>
</dbReference>
<organism evidence="9 10">
    <name type="scientific">Caldalkalibacillus uzonensis</name>
    <dbReference type="NCBI Taxonomy" id="353224"/>
    <lineage>
        <taxon>Bacteria</taxon>
        <taxon>Bacillati</taxon>
        <taxon>Bacillota</taxon>
        <taxon>Bacilli</taxon>
        <taxon>Bacillales</taxon>
        <taxon>Bacillaceae</taxon>
        <taxon>Caldalkalibacillus</taxon>
    </lineage>
</organism>
<evidence type="ECO:0000256" key="8">
    <source>
        <dbReference type="ARBA" id="ARBA00032386"/>
    </source>
</evidence>
<keyword evidence="7" id="KW-0067">ATP-binding</keyword>